<protein>
    <recommendedName>
        <fullName evidence="3">biotin--[biotin carboxyl-carrier protein] ligase</fullName>
        <ecNumber evidence="3">6.3.4.15</ecNumber>
    </recommendedName>
</protein>
<sequence length="255" mass="27160">MSTDPGTSGGWPDGVGRVILDEIDSTNAEAARRAPTLGGPTWIFTHRQTQGRGRRGRAWTDPAGNFAATLVFKPNEPLRAVALNSFVAAISLREALNALAPSDGYSLKWPNDVLLNGAKIAGILLESAGNAGQVDWLAIGIGVNLRAAPEAQAVEPGALRASSVEAELGVRIDPLQLLDLLAINMDANRRLMQTAGFDAIRRIWLSHAARRGEVITARTMRDEIRGTFEDVDAEGNLILRTAGGEVAVTAADVFF</sequence>
<dbReference type="InterPro" id="IPR045864">
    <property type="entry name" value="aa-tRNA-synth_II/BPL/LPL"/>
</dbReference>
<dbReference type="PANTHER" id="PTHR12835:SF5">
    <property type="entry name" value="BIOTIN--PROTEIN LIGASE"/>
    <property type="match status" value="1"/>
</dbReference>
<dbReference type="RefSeq" id="WP_367876873.1">
    <property type="nucleotide sequence ID" value="NZ_JBFNXX010000003.1"/>
</dbReference>
<dbReference type="Gene3D" id="2.30.30.100">
    <property type="match status" value="1"/>
</dbReference>
<accession>A0ABV3RJN4</accession>
<evidence type="ECO:0000256" key="2">
    <source>
        <dbReference type="ARBA" id="ARBA00023267"/>
    </source>
</evidence>
<comment type="catalytic activity">
    <reaction evidence="4">
        <text>biotin + L-lysyl-[protein] + ATP = N(6)-biotinyl-L-lysyl-[protein] + AMP + diphosphate + H(+)</text>
        <dbReference type="Rhea" id="RHEA:11756"/>
        <dbReference type="Rhea" id="RHEA-COMP:9752"/>
        <dbReference type="Rhea" id="RHEA-COMP:10505"/>
        <dbReference type="ChEBI" id="CHEBI:15378"/>
        <dbReference type="ChEBI" id="CHEBI:29969"/>
        <dbReference type="ChEBI" id="CHEBI:30616"/>
        <dbReference type="ChEBI" id="CHEBI:33019"/>
        <dbReference type="ChEBI" id="CHEBI:57586"/>
        <dbReference type="ChEBI" id="CHEBI:83144"/>
        <dbReference type="ChEBI" id="CHEBI:456215"/>
        <dbReference type="EC" id="6.3.4.15"/>
    </reaction>
</comment>
<dbReference type="Pfam" id="PF02237">
    <property type="entry name" value="BPL_C"/>
    <property type="match status" value="1"/>
</dbReference>
<evidence type="ECO:0000256" key="1">
    <source>
        <dbReference type="ARBA" id="ARBA00022598"/>
    </source>
</evidence>
<reference evidence="6 7" key="1">
    <citation type="submission" date="2024-07" db="EMBL/GenBank/DDBJ databases">
        <title>Marimonas sp.nov., isolated from tidal-flat sediment.</title>
        <authorList>
            <person name="Jayan J.N."/>
            <person name="Lee S.S."/>
        </authorList>
    </citation>
    <scope>NUCLEOTIDE SEQUENCE [LARGE SCALE GENOMIC DNA]</scope>
    <source>
        <strain evidence="6 7">MJW-29</strain>
    </source>
</reference>
<keyword evidence="1 6" id="KW-0436">Ligase</keyword>
<gene>
    <name evidence="6" type="ORF">AB2B41_06155</name>
</gene>
<evidence type="ECO:0000313" key="7">
    <source>
        <dbReference type="Proteomes" id="UP001556098"/>
    </source>
</evidence>
<dbReference type="EC" id="6.3.4.15" evidence="3"/>
<dbReference type="GO" id="GO:0004077">
    <property type="term" value="F:biotin--[biotin carboxyl-carrier protein] ligase activity"/>
    <property type="evidence" value="ECO:0007669"/>
    <property type="project" value="UniProtKB-EC"/>
</dbReference>
<dbReference type="Gene3D" id="3.30.930.10">
    <property type="entry name" value="Bira Bifunctional Protein, Domain 2"/>
    <property type="match status" value="1"/>
</dbReference>
<evidence type="ECO:0000256" key="3">
    <source>
        <dbReference type="ARBA" id="ARBA00024227"/>
    </source>
</evidence>
<evidence type="ECO:0000313" key="6">
    <source>
        <dbReference type="EMBL" id="MEW9919176.1"/>
    </source>
</evidence>
<evidence type="ECO:0000256" key="4">
    <source>
        <dbReference type="ARBA" id="ARBA00047846"/>
    </source>
</evidence>
<dbReference type="InterPro" id="IPR004408">
    <property type="entry name" value="Biotin_CoA_COase_ligase"/>
</dbReference>
<comment type="caution">
    <text evidence="6">The sequence shown here is derived from an EMBL/GenBank/DDBJ whole genome shotgun (WGS) entry which is preliminary data.</text>
</comment>
<keyword evidence="2" id="KW-0092">Biotin</keyword>
<evidence type="ECO:0000259" key="5">
    <source>
        <dbReference type="PROSITE" id="PS51733"/>
    </source>
</evidence>
<dbReference type="InterPro" id="IPR004143">
    <property type="entry name" value="BPL_LPL_catalytic"/>
</dbReference>
<name>A0ABV3RJN4_9RHOB</name>
<dbReference type="Proteomes" id="UP001556098">
    <property type="component" value="Unassembled WGS sequence"/>
</dbReference>
<dbReference type="CDD" id="cd16442">
    <property type="entry name" value="BPL"/>
    <property type="match status" value="1"/>
</dbReference>
<keyword evidence="7" id="KW-1185">Reference proteome</keyword>
<feature type="domain" description="BPL/LPL catalytic" evidence="5">
    <location>
        <begin position="2"/>
        <end position="193"/>
    </location>
</feature>
<dbReference type="PROSITE" id="PS51733">
    <property type="entry name" value="BPL_LPL_CATALYTIC"/>
    <property type="match status" value="1"/>
</dbReference>
<dbReference type="NCBIfam" id="TIGR00121">
    <property type="entry name" value="birA_ligase"/>
    <property type="match status" value="1"/>
</dbReference>
<dbReference type="PANTHER" id="PTHR12835">
    <property type="entry name" value="BIOTIN PROTEIN LIGASE"/>
    <property type="match status" value="1"/>
</dbReference>
<dbReference type="InterPro" id="IPR003142">
    <property type="entry name" value="BPL_C"/>
</dbReference>
<organism evidence="6 7">
    <name type="scientific">Sulfitobacter sediminis</name>
    <dbReference type="NCBI Taxonomy" id="3234186"/>
    <lineage>
        <taxon>Bacteria</taxon>
        <taxon>Pseudomonadati</taxon>
        <taxon>Pseudomonadota</taxon>
        <taxon>Alphaproteobacteria</taxon>
        <taxon>Rhodobacterales</taxon>
        <taxon>Roseobacteraceae</taxon>
        <taxon>Sulfitobacter</taxon>
    </lineage>
</organism>
<proteinExistence type="predicted"/>
<dbReference type="EMBL" id="JBFNXX010000003">
    <property type="protein sequence ID" value="MEW9919176.1"/>
    <property type="molecule type" value="Genomic_DNA"/>
</dbReference>
<dbReference type="Pfam" id="PF03099">
    <property type="entry name" value="BPL_LplA_LipB"/>
    <property type="match status" value="1"/>
</dbReference>
<dbReference type="SUPFAM" id="SSF55681">
    <property type="entry name" value="Class II aaRS and biotin synthetases"/>
    <property type="match status" value="1"/>
</dbReference>